<dbReference type="Proteomes" id="UP000293360">
    <property type="component" value="Unassembled WGS sequence"/>
</dbReference>
<accession>A0A4Q4SVT7</accession>
<name>A0A4Q4SVT7_9PEZI</name>
<proteinExistence type="predicted"/>
<reference evidence="1 2" key="1">
    <citation type="submission" date="2018-06" db="EMBL/GenBank/DDBJ databases">
        <title>Complete Genomes of Monosporascus.</title>
        <authorList>
            <person name="Robinson A.J."/>
            <person name="Natvig D.O."/>
        </authorList>
    </citation>
    <scope>NUCLEOTIDE SEQUENCE [LARGE SCALE GENOMIC DNA]</scope>
    <source>
        <strain evidence="1 2">CBS 110550</strain>
    </source>
</reference>
<evidence type="ECO:0008006" key="3">
    <source>
        <dbReference type="Google" id="ProtNLM"/>
    </source>
</evidence>
<keyword evidence="2" id="KW-1185">Reference proteome</keyword>
<comment type="caution">
    <text evidence="1">The sequence shown here is derived from an EMBL/GenBank/DDBJ whole genome shotgun (WGS) entry which is preliminary data.</text>
</comment>
<dbReference type="OrthoDB" id="3163292at2759"/>
<protein>
    <recommendedName>
        <fullName evidence="3">Transcription factor domain-containing protein</fullName>
    </recommendedName>
</protein>
<organism evidence="1 2">
    <name type="scientific">Monosporascus ibericus</name>
    <dbReference type="NCBI Taxonomy" id="155417"/>
    <lineage>
        <taxon>Eukaryota</taxon>
        <taxon>Fungi</taxon>
        <taxon>Dikarya</taxon>
        <taxon>Ascomycota</taxon>
        <taxon>Pezizomycotina</taxon>
        <taxon>Sordariomycetes</taxon>
        <taxon>Xylariomycetidae</taxon>
        <taxon>Xylariales</taxon>
        <taxon>Xylariales incertae sedis</taxon>
        <taxon>Monosporascus</taxon>
    </lineage>
</organism>
<sequence>MHLGLPSLVSSDTDLATIRTILSDYAPSNEFAAQVRVQLAVASFANVLSNNSNDEIDSSLVRMLDSELDTLKTTCADGWTDMAELSVLVAKLHFYALVITRVRPGATSRDILLKLGLGVSLRIAHLANARLHDNPIESHNLTLQQRQRTHPKNYFRGLAFATVFLLRYFSLNSSVHADEQQLAANHVMMAHHIFQTCATSPQDEFGRAAVLFETLGRQAPSSADGTKLRLTDRMGVSILLDAVSTAAEVRGRPVEIVEYETPRATSIYPKQESYIVNGELPISGVPEPWHAELTLSNNDLWNDTVWDIFNYQAGFPQAPLHPSEMHAQQ</sequence>
<evidence type="ECO:0000313" key="2">
    <source>
        <dbReference type="Proteomes" id="UP000293360"/>
    </source>
</evidence>
<gene>
    <name evidence="1" type="ORF">DL764_009100</name>
</gene>
<evidence type="ECO:0000313" key="1">
    <source>
        <dbReference type="EMBL" id="RYO85847.1"/>
    </source>
</evidence>
<dbReference type="AlphaFoldDB" id="A0A4Q4SVT7"/>
<dbReference type="STRING" id="155417.A0A4Q4SVT7"/>
<dbReference type="EMBL" id="QJNU01000799">
    <property type="protein sequence ID" value="RYO85847.1"/>
    <property type="molecule type" value="Genomic_DNA"/>
</dbReference>